<accession>A0A8S1MIK6</accession>
<dbReference type="EMBL" id="CAJJDM010000060">
    <property type="protein sequence ID" value="CAD8078281.1"/>
    <property type="molecule type" value="Genomic_DNA"/>
</dbReference>
<organism evidence="1 2">
    <name type="scientific">Paramecium primaurelia</name>
    <dbReference type="NCBI Taxonomy" id="5886"/>
    <lineage>
        <taxon>Eukaryota</taxon>
        <taxon>Sar</taxon>
        <taxon>Alveolata</taxon>
        <taxon>Ciliophora</taxon>
        <taxon>Intramacronucleata</taxon>
        <taxon>Oligohymenophorea</taxon>
        <taxon>Peniculida</taxon>
        <taxon>Parameciidae</taxon>
        <taxon>Paramecium</taxon>
    </lineage>
</organism>
<evidence type="ECO:0000313" key="2">
    <source>
        <dbReference type="Proteomes" id="UP000688137"/>
    </source>
</evidence>
<proteinExistence type="predicted"/>
<gene>
    <name evidence="1" type="ORF">PPRIM_AZ9-3.1.T0590255</name>
</gene>
<evidence type="ECO:0000313" key="1">
    <source>
        <dbReference type="EMBL" id="CAD8078281.1"/>
    </source>
</evidence>
<comment type="caution">
    <text evidence="1">The sequence shown here is derived from an EMBL/GenBank/DDBJ whole genome shotgun (WGS) entry which is preliminary data.</text>
</comment>
<dbReference type="Proteomes" id="UP000688137">
    <property type="component" value="Unassembled WGS sequence"/>
</dbReference>
<sequence length="74" mass="9164">MSQRKLFRYYIDKSIQQEQEQKLFLTRVNRWRFNTLDKSNFLKSTRPIKPILFGLACLAVYDWTYGFYRIDEHH</sequence>
<dbReference type="AlphaFoldDB" id="A0A8S1MIK6"/>
<reference evidence="1" key="1">
    <citation type="submission" date="2021-01" db="EMBL/GenBank/DDBJ databases">
        <authorList>
            <consortium name="Genoscope - CEA"/>
            <person name="William W."/>
        </authorList>
    </citation>
    <scope>NUCLEOTIDE SEQUENCE</scope>
</reference>
<protein>
    <submittedName>
        <fullName evidence="1">Uncharacterized protein</fullName>
    </submittedName>
</protein>
<name>A0A8S1MIK6_PARPR</name>
<dbReference type="OMA" id="CLAIYDW"/>
<keyword evidence="2" id="KW-1185">Reference proteome</keyword>